<dbReference type="InterPro" id="IPR019734">
    <property type="entry name" value="TPR_rpt"/>
</dbReference>
<reference evidence="2 3" key="1">
    <citation type="submission" date="2021-03" db="EMBL/GenBank/DDBJ databases">
        <title>Flavobacterium Flabelliformis Sp. Nov. And Flavobacterium Geliluteum Sp. Nov., Two Novel Multidrug Resistant Psychrophilic Species Isolated From Antarctica.</title>
        <authorList>
            <person name="Kralova S."/>
            <person name="Busse H.J."/>
            <person name="Bezdicek M."/>
            <person name="Nykrynova M."/>
            <person name="Kroupova E."/>
            <person name="Krsek D."/>
            <person name="Sedlacek I."/>
        </authorList>
    </citation>
    <scope>NUCLEOTIDE SEQUENCE [LARGE SCALE GENOMIC DNA]</scope>
    <source>
        <strain evidence="2 3">P7388</strain>
    </source>
</reference>
<evidence type="ECO:0000256" key="1">
    <source>
        <dbReference type="PROSITE-ProRule" id="PRU00339"/>
    </source>
</evidence>
<gene>
    <name evidence="2" type="ORF">J3495_10860</name>
</gene>
<dbReference type="PROSITE" id="PS50005">
    <property type="entry name" value="TPR"/>
    <property type="match status" value="1"/>
</dbReference>
<dbReference type="RefSeq" id="WP_210666580.1">
    <property type="nucleotide sequence ID" value="NZ_JAGFBV010000015.1"/>
</dbReference>
<sequence>MKNYLVIITFLFALQNYAQSDVKKKFQKNRYDLAVSHYKKLEYTKAIDLFSVASKIDPESPIGIESRQKVDTLKTILRKELVNHLQGTWRKTGNEPSWTTKEKSKISSSEKDELIVINDKQILFYEQNIKTKERKIVKSENFVFYDKEDLNGVFSGIILSDKTIWTYNVDDTAKTLQMLCVGEETEEGTKKIIVDNPEIYCEKVVYP</sequence>
<evidence type="ECO:0000313" key="3">
    <source>
        <dbReference type="Proteomes" id="UP000675047"/>
    </source>
</evidence>
<feature type="repeat" description="TPR" evidence="1">
    <location>
        <begin position="27"/>
        <end position="60"/>
    </location>
</feature>
<keyword evidence="3" id="KW-1185">Reference proteome</keyword>
<proteinExistence type="predicted"/>
<accession>A0A940XA77</accession>
<dbReference type="Proteomes" id="UP000675047">
    <property type="component" value="Unassembled WGS sequence"/>
</dbReference>
<organism evidence="2 3">
    <name type="scientific">Flavobacterium geliluteum</name>
    <dbReference type="NCBI Taxonomy" id="2816120"/>
    <lineage>
        <taxon>Bacteria</taxon>
        <taxon>Pseudomonadati</taxon>
        <taxon>Bacteroidota</taxon>
        <taxon>Flavobacteriia</taxon>
        <taxon>Flavobacteriales</taxon>
        <taxon>Flavobacteriaceae</taxon>
        <taxon>Flavobacterium</taxon>
    </lineage>
</organism>
<protein>
    <submittedName>
        <fullName evidence="2">Tetratricopeptide repeat protein</fullName>
    </submittedName>
</protein>
<dbReference type="AlphaFoldDB" id="A0A940XA77"/>
<keyword evidence="1" id="KW-0802">TPR repeat</keyword>
<name>A0A940XA77_9FLAO</name>
<dbReference type="EMBL" id="JAGFBV010000015">
    <property type="protein sequence ID" value="MBP4138587.1"/>
    <property type="molecule type" value="Genomic_DNA"/>
</dbReference>
<evidence type="ECO:0000313" key="2">
    <source>
        <dbReference type="EMBL" id="MBP4138587.1"/>
    </source>
</evidence>
<comment type="caution">
    <text evidence="2">The sequence shown here is derived from an EMBL/GenBank/DDBJ whole genome shotgun (WGS) entry which is preliminary data.</text>
</comment>